<dbReference type="AlphaFoldDB" id="A0A6C0JJC3"/>
<protein>
    <submittedName>
        <fullName evidence="1">Uncharacterized protein</fullName>
    </submittedName>
</protein>
<accession>A0A6C0JJC3</accession>
<reference evidence="1" key="1">
    <citation type="journal article" date="2020" name="Nature">
        <title>Giant virus diversity and host interactions through global metagenomics.</title>
        <authorList>
            <person name="Schulz F."/>
            <person name="Roux S."/>
            <person name="Paez-Espino D."/>
            <person name="Jungbluth S."/>
            <person name="Walsh D.A."/>
            <person name="Denef V.J."/>
            <person name="McMahon K.D."/>
            <person name="Konstantinidis K.T."/>
            <person name="Eloe-Fadrosh E.A."/>
            <person name="Kyrpides N.C."/>
            <person name="Woyke T."/>
        </authorList>
    </citation>
    <scope>NUCLEOTIDE SEQUENCE</scope>
    <source>
        <strain evidence="1">GVMAG-M-3300027708-51</strain>
    </source>
</reference>
<name>A0A6C0JJC3_9ZZZZ</name>
<evidence type="ECO:0000313" key="1">
    <source>
        <dbReference type="EMBL" id="QHU04547.1"/>
    </source>
</evidence>
<proteinExistence type="predicted"/>
<dbReference type="EMBL" id="MN740401">
    <property type="protein sequence ID" value="QHU04547.1"/>
    <property type="molecule type" value="Genomic_DNA"/>
</dbReference>
<sequence length="54" mass="6197">MKHDRVKAEQKRLVSVTRRVTRAKKILAQANAALKTTRKRIVEATRAQKRAAKD</sequence>
<organism evidence="1">
    <name type="scientific">viral metagenome</name>
    <dbReference type="NCBI Taxonomy" id="1070528"/>
    <lineage>
        <taxon>unclassified sequences</taxon>
        <taxon>metagenomes</taxon>
        <taxon>organismal metagenomes</taxon>
    </lineage>
</organism>